<evidence type="ECO:0000256" key="1">
    <source>
        <dbReference type="SAM" id="MobiDB-lite"/>
    </source>
</evidence>
<accession>A0A061RM25</accession>
<dbReference type="EMBL" id="GBEZ01008002">
    <property type="protein sequence ID" value="JAC77501.1"/>
    <property type="molecule type" value="Transcribed_RNA"/>
</dbReference>
<evidence type="ECO:0000313" key="3">
    <source>
        <dbReference type="EMBL" id="JAC77501.1"/>
    </source>
</evidence>
<name>A0A061RM25_9CHLO</name>
<protein>
    <submittedName>
        <fullName evidence="2">Uncharacterized protein</fullName>
    </submittedName>
</protein>
<proteinExistence type="predicted"/>
<evidence type="ECO:0000313" key="2">
    <source>
        <dbReference type="EMBL" id="JAC71685.1"/>
    </source>
</evidence>
<feature type="region of interest" description="Disordered" evidence="1">
    <location>
        <begin position="1"/>
        <end position="40"/>
    </location>
</feature>
<dbReference type="AlphaFoldDB" id="A0A061RM25"/>
<dbReference type="EMBL" id="GBEZ01014381">
    <property type="protein sequence ID" value="JAC71685.1"/>
    <property type="molecule type" value="Transcribed_RNA"/>
</dbReference>
<sequence length="40" mass="4225">MAAPFSAEDSDPPPFPTTAQVRNLDVKSLSGKGRSYGIES</sequence>
<gene>
    <name evidence="2" type="ORF">TSPGSL018_1349</name>
    <name evidence="3" type="ORF">TSPGSL018_17522</name>
</gene>
<reference evidence="2" key="1">
    <citation type="submission" date="2014-05" db="EMBL/GenBank/DDBJ databases">
        <title>The transcriptome of the halophilic microalga Tetraselmis sp. GSL018 isolated from the Great Salt Lake, Utah.</title>
        <authorList>
            <person name="Jinkerson R.E."/>
            <person name="D'Adamo S."/>
            <person name="Posewitz M.C."/>
        </authorList>
    </citation>
    <scope>NUCLEOTIDE SEQUENCE</scope>
    <source>
        <strain evidence="2">GSL018</strain>
    </source>
</reference>
<organism evidence="2">
    <name type="scientific">Tetraselmis sp. GSL018</name>
    <dbReference type="NCBI Taxonomy" id="582737"/>
    <lineage>
        <taxon>Eukaryota</taxon>
        <taxon>Viridiplantae</taxon>
        <taxon>Chlorophyta</taxon>
        <taxon>core chlorophytes</taxon>
        <taxon>Chlorodendrophyceae</taxon>
        <taxon>Chlorodendrales</taxon>
        <taxon>Chlorodendraceae</taxon>
        <taxon>Tetraselmis</taxon>
    </lineage>
</organism>